<proteinExistence type="predicted"/>
<feature type="domain" description="PepSY" evidence="2">
    <location>
        <begin position="15"/>
        <end position="86"/>
    </location>
</feature>
<feature type="signal peptide" evidence="1">
    <location>
        <begin position="1"/>
        <end position="24"/>
    </location>
</feature>
<evidence type="ECO:0000313" key="4">
    <source>
        <dbReference type="Proteomes" id="UP000240904"/>
    </source>
</evidence>
<dbReference type="OrthoDB" id="5825281at2"/>
<dbReference type="Pfam" id="PF13670">
    <property type="entry name" value="PepSY_2"/>
    <property type="match status" value="1"/>
</dbReference>
<dbReference type="InterPro" id="IPR025711">
    <property type="entry name" value="PepSY"/>
</dbReference>
<evidence type="ECO:0000313" key="3">
    <source>
        <dbReference type="EMBL" id="PSW05199.1"/>
    </source>
</evidence>
<reference evidence="3 4" key="1">
    <citation type="submission" date="2018-03" db="EMBL/GenBank/DDBJ databases">
        <title>Whole genome sequencing of Histamine producing bacteria.</title>
        <authorList>
            <person name="Butler K."/>
        </authorList>
    </citation>
    <scope>NUCLEOTIDE SEQUENCE [LARGE SCALE GENOMIC DNA]</scope>
    <source>
        <strain evidence="3 4">DSM 16190</strain>
    </source>
</reference>
<sequence>MKVLRASMPFIALVNLMVVAPAVADPVDTLALTVPKAMKLLQSEGYYDFRKIKVEHDEHEIKVEARNESGQKVELEMDLYTGKILDVELD</sequence>
<evidence type="ECO:0000256" key="1">
    <source>
        <dbReference type="SAM" id="SignalP"/>
    </source>
</evidence>
<keyword evidence="1" id="KW-0732">Signal</keyword>
<organism evidence="3 4">
    <name type="scientific">Photobacterium lipolyticum</name>
    <dbReference type="NCBI Taxonomy" id="266810"/>
    <lineage>
        <taxon>Bacteria</taxon>
        <taxon>Pseudomonadati</taxon>
        <taxon>Pseudomonadota</taxon>
        <taxon>Gammaproteobacteria</taxon>
        <taxon>Vibrionales</taxon>
        <taxon>Vibrionaceae</taxon>
        <taxon>Photobacterium</taxon>
    </lineage>
</organism>
<dbReference type="RefSeq" id="WP_107283300.1">
    <property type="nucleotide sequence ID" value="NZ_PYMC01000006.1"/>
</dbReference>
<evidence type="ECO:0000259" key="2">
    <source>
        <dbReference type="Pfam" id="PF13670"/>
    </source>
</evidence>
<name>A0A2T3MZA6_9GAMM</name>
<keyword evidence="4" id="KW-1185">Reference proteome</keyword>
<accession>A0A2T3MZA6</accession>
<dbReference type="Proteomes" id="UP000240904">
    <property type="component" value="Unassembled WGS sequence"/>
</dbReference>
<dbReference type="EMBL" id="PYMC01000006">
    <property type="protein sequence ID" value="PSW05199.1"/>
    <property type="molecule type" value="Genomic_DNA"/>
</dbReference>
<protein>
    <submittedName>
        <fullName evidence="3">PepSY domain-containing protein</fullName>
    </submittedName>
</protein>
<dbReference type="AlphaFoldDB" id="A0A2T3MZA6"/>
<gene>
    <name evidence="3" type="ORF">C9I89_10465</name>
</gene>
<comment type="caution">
    <text evidence="3">The sequence shown here is derived from an EMBL/GenBank/DDBJ whole genome shotgun (WGS) entry which is preliminary data.</text>
</comment>
<feature type="chain" id="PRO_5015420089" evidence="1">
    <location>
        <begin position="25"/>
        <end position="90"/>
    </location>
</feature>